<gene>
    <name evidence="2" type="ORF">A2W58_02685</name>
</gene>
<feature type="transmembrane region" description="Helical" evidence="1">
    <location>
        <begin position="64"/>
        <end position="87"/>
    </location>
</feature>
<dbReference type="EMBL" id="MHVL01000022">
    <property type="protein sequence ID" value="OHA93315.1"/>
    <property type="molecule type" value="Genomic_DNA"/>
</dbReference>
<organism evidence="2 3">
    <name type="scientific">Candidatus Zambryskibacteria bacterium RIFCSPHIGHO2_02_38_10.5</name>
    <dbReference type="NCBI Taxonomy" id="1802742"/>
    <lineage>
        <taxon>Bacteria</taxon>
        <taxon>Candidatus Zambryskiibacteriota</taxon>
    </lineage>
</organism>
<evidence type="ECO:0000256" key="1">
    <source>
        <dbReference type="SAM" id="Phobius"/>
    </source>
</evidence>
<feature type="transmembrane region" description="Helical" evidence="1">
    <location>
        <begin position="99"/>
        <end position="117"/>
    </location>
</feature>
<sequence length="276" mass="29691">MKKISKTLIRLLTLLILMFSVFTTVYAQLPDYNLLAPLPGTEKTGCAKPPCTDLQTYIPGLINWSMGVAAVMAFVVIVGGGIIYMTSDAIQGKTQGREWVERAIWGLLLVIGAWVILNTINPQILNFTLTIPRPTIITQVSVVPGNCQDCVLLSTLNNISGSGSVARVLANKLTPFNTALGSARISWRVTEAYPPVAGLHDDSCHAVGTCIDANINTVTVANINSFLSIASQNNLNAIYEVKTIEEYRRLVRAGAAPSSKIQVNPGATAAHFHIKS</sequence>
<comment type="caution">
    <text evidence="2">The sequence shown here is derived from an EMBL/GenBank/DDBJ whole genome shotgun (WGS) entry which is preliminary data.</text>
</comment>
<keyword evidence="1" id="KW-0812">Transmembrane</keyword>
<accession>A0A1G2T7Q9</accession>
<evidence type="ECO:0000313" key="3">
    <source>
        <dbReference type="Proteomes" id="UP000179264"/>
    </source>
</evidence>
<keyword evidence="1" id="KW-0472">Membrane</keyword>
<proteinExistence type="predicted"/>
<reference evidence="2 3" key="1">
    <citation type="journal article" date="2016" name="Nat. Commun.">
        <title>Thousands of microbial genomes shed light on interconnected biogeochemical processes in an aquifer system.</title>
        <authorList>
            <person name="Anantharaman K."/>
            <person name="Brown C.T."/>
            <person name="Hug L.A."/>
            <person name="Sharon I."/>
            <person name="Castelle C.J."/>
            <person name="Probst A.J."/>
            <person name="Thomas B.C."/>
            <person name="Singh A."/>
            <person name="Wilkins M.J."/>
            <person name="Karaoz U."/>
            <person name="Brodie E.L."/>
            <person name="Williams K.H."/>
            <person name="Hubbard S.S."/>
            <person name="Banfield J.F."/>
        </authorList>
    </citation>
    <scope>NUCLEOTIDE SEQUENCE [LARGE SCALE GENOMIC DNA]</scope>
</reference>
<protein>
    <submittedName>
        <fullName evidence="2">Uncharacterized protein</fullName>
    </submittedName>
</protein>
<evidence type="ECO:0000313" key="2">
    <source>
        <dbReference type="EMBL" id="OHA93315.1"/>
    </source>
</evidence>
<keyword evidence="1" id="KW-1133">Transmembrane helix</keyword>
<dbReference type="AlphaFoldDB" id="A0A1G2T7Q9"/>
<name>A0A1G2T7Q9_9BACT</name>
<dbReference type="Proteomes" id="UP000179264">
    <property type="component" value="Unassembled WGS sequence"/>
</dbReference>